<comment type="caution">
    <text evidence="9">The sequence shown here is derived from an EMBL/GenBank/DDBJ whole genome shotgun (WGS) entry which is preliminary data.</text>
</comment>
<comment type="catalytic activity">
    <reaction evidence="1 7">
        <text>an S-(2-hydroxyacyl)glutathione + H2O = a 2-hydroxy carboxylate + glutathione + H(+)</text>
        <dbReference type="Rhea" id="RHEA:21864"/>
        <dbReference type="ChEBI" id="CHEBI:15377"/>
        <dbReference type="ChEBI" id="CHEBI:15378"/>
        <dbReference type="ChEBI" id="CHEBI:57925"/>
        <dbReference type="ChEBI" id="CHEBI:58896"/>
        <dbReference type="ChEBI" id="CHEBI:71261"/>
        <dbReference type="EC" id="3.1.2.6"/>
    </reaction>
</comment>
<evidence type="ECO:0000256" key="2">
    <source>
        <dbReference type="ARBA" id="ARBA00004963"/>
    </source>
</evidence>
<dbReference type="InterPro" id="IPR035680">
    <property type="entry name" value="Clx_II_MBL"/>
</dbReference>
<evidence type="ECO:0000256" key="7">
    <source>
        <dbReference type="HAMAP-Rule" id="MF_01374"/>
    </source>
</evidence>
<dbReference type="Proteomes" id="UP001193035">
    <property type="component" value="Unassembled WGS sequence"/>
</dbReference>
<dbReference type="InterPro" id="IPR032282">
    <property type="entry name" value="HAGH_C"/>
</dbReference>
<evidence type="ECO:0000256" key="6">
    <source>
        <dbReference type="ARBA" id="ARBA00022833"/>
    </source>
</evidence>
<dbReference type="InterPro" id="IPR017782">
    <property type="entry name" value="Hydroxyacylglutathione_Hdrlase"/>
</dbReference>
<feature type="binding site" evidence="7">
    <location>
        <position position="67"/>
    </location>
    <ligand>
        <name>Zn(2+)</name>
        <dbReference type="ChEBI" id="CHEBI:29105"/>
        <label>2</label>
    </ligand>
</feature>
<organism evidence="9 10">
    <name type="scientific">Ruegeria sediminis</name>
    <dbReference type="NCBI Taxonomy" id="2583820"/>
    <lineage>
        <taxon>Bacteria</taxon>
        <taxon>Pseudomonadati</taxon>
        <taxon>Pseudomonadota</taxon>
        <taxon>Alphaproteobacteria</taxon>
        <taxon>Rhodobacterales</taxon>
        <taxon>Roseobacteraceae</taxon>
        <taxon>Ruegeria</taxon>
    </lineage>
</organism>
<comment type="similarity">
    <text evidence="3 7">Belongs to the metallo-beta-lactamase superfamily. Glyoxalase II family.</text>
</comment>
<dbReference type="GO" id="GO:0004416">
    <property type="term" value="F:hydroxyacylglutathione hydrolase activity"/>
    <property type="evidence" value="ECO:0007669"/>
    <property type="project" value="UniProtKB-EC"/>
</dbReference>
<evidence type="ECO:0000256" key="4">
    <source>
        <dbReference type="ARBA" id="ARBA00022723"/>
    </source>
</evidence>
<comment type="function">
    <text evidence="7">Thiolesterase that catalyzes the hydrolysis of S-D-lactoyl-glutathione to form glutathione and D-lactic acid.</text>
</comment>
<dbReference type="NCBIfam" id="TIGR03413">
    <property type="entry name" value="GSH_gloB"/>
    <property type="match status" value="1"/>
</dbReference>
<feature type="binding site" evidence="7">
    <location>
        <position position="120"/>
    </location>
    <ligand>
        <name>Zn(2+)</name>
        <dbReference type="ChEBI" id="CHEBI:29105"/>
        <label>1</label>
    </ligand>
</feature>
<proteinExistence type="inferred from homology"/>
<dbReference type="InterPro" id="IPR050110">
    <property type="entry name" value="Glyoxalase_II_hydrolase"/>
</dbReference>
<evidence type="ECO:0000256" key="3">
    <source>
        <dbReference type="ARBA" id="ARBA00006759"/>
    </source>
</evidence>
<keyword evidence="5 7" id="KW-0378">Hydrolase</keyword>
<evidence type="ECO:0000256" key="5">
    <source>
        <dbReference type="ARBA" id="ARBA00022801"/>
    </source>
</evidence>
<dbReference type="Pfam" id="PF16123">
    <property type="entry name" value="HAGH_C"/>
    <property type="match status" value="1"/>
</dbReference>
<dbReference type="PANTHER" id="PTHR43705:SF1">
    <property type="entry name" value="HYDROXYACYLGLUTATHIONE HYDROLASE GLOB"/>
    <property type="match status" value="1"/>
</dbReference>
<keyword evidence="10" id="KW-1185">Reference proteome</keyword>
<dbReference type="EMBL" id="VCPD01000001">
    <property type="protein sequence ID" value="TMV09908.1"/>
    <property type="molecule type" value="Genomic_DNA"/>
</dbReference>
<feature type="binding site" evidence="7">
    <location>
        <position position="64"/>
    </location>
    <ligand>
        <name>Zn(2+)</name>
        <dbReference type="ChEBI" id="CHEBI:29105"/>
        <label>1</label>
    </ligand>
</feature>
<feature type="binding site" evidence="7">
    <location>
        <position position="66"/>
    </location>
    <ligand>
        <name>Zn(2+)</name>
        <dbReference type="ChEBI" id="CHEBI:29105"/>
        <label>2</label>
    </ligand>
</feature>
<dbReference type="Pfam" id="PF00753">
    <property type="entry name" value="Lactamase_B"/>
    <property type="match status" value="1"/>
</dbReference>
<dbReference type="EC" id="3.1.2.6" evidence="7"/>
<reference evidence="9 10" key="1">
    <citation type="submission" date="2019-05" db="EMBL/GenBank/DDBJ databases">
        <title>Ruegeria sp. nov., isolated from tidal flat.</title>
        <authorList>
            <person name="Kim W."/>
        </authorList>
    </citation>
    <scope>NUCLEOTIDE SEQUENCE [LARGE SCALE GENOMIC DNA]</scope>
    <source>
        <strain evidence="9 10">CAU 1488</strain>
    </source>
</reference>
<dbReference type="SUPFAM" id="SSF56281">
    <property type="entry name" value="Metallo-hydrolase/oxidoreductase"/>
    <property type="match status" value="1"/>
</dbReference>
<keyword evidence="6 7" id="KW-0862">Zinc</keyword>
<dbReference type="PIRSF" id="PIRSF005457">
    <property type="entry name" value="Glx"/>
    <property type="match status" value="1"/>
</dbReference>
<feature type="domain" description="Metallo-beta-lactamase" evidence="8">
    <location>
        <begin position="19"/>
        <end position="177"/>
    </location>
</feature>
<evidence type="ECO:0000259" key="8">
    <source>
        <dbReference type="SMART" id="SM00849"/>
    </source>
</evidence>
<gene>
    <name evidence="7 9" type="primary">gloB</name>
    <name evidence="9" type="ORF">FGK63_02215</name>
</gene>
<dbReference type="SMART" id="SM00849">
    <property type="entry name" value="Lactamase_B"/>
    <property type="match status" value="1"/>
</dbReference>
<evidence type="ECO:0000256" key="1">
    <source>
        <dbReference type="ARBA" id="ARBA00001623"/>
    </source>
</evidence>
<accession>A0ABY2X4A6</accession>
<dbReference type="InterPro" id="IPR036866">
    <property type="entry name" value="RibonucZ/Hydroxyglut_hydro"/>
</dbReference>
<comment type="cofactor">
    <cofactor evidence="7">
        <name>Zn(2+)</name>
        <dbReference type="ChEBI" id="CHEBI:29105"/>
    </cofactor>
    <text evidence="7">Binds 2 Zn(2+) ions per subunit.</text>
</comment>
<dbReference type="HAMAP" id="MF_01374">
    <property type="entry name" value="Glyoxalase_2"/>
    <property type="match status" value="1"/>
</dbReference>
<sequence length="261" mass="27662">MKGQNAMPLEIVTIPCLSDNYAFLAHSAETGETALVDAPEAAPILAELSARGWRLSHVLLTHHHYDHVDGLAAILAQHPAQVVGAAADAHRLPPLDIQVAEGDTFEVGGEPVQVFDVSGHTLGHVAYYMPQSRAVFTADSLMALGCGRLFEGSAPQMWASLGKLAALPDDTTVCSGHEYTQSNGKFAETIEPENPALQQRIADIARARAAGEPTVPSSLALEKATNPFLRAAEPGIQANLGMTGADPAAVFAEIRARKDRF</sequence>
<keyword evidence="4 7" id="KW-0479">Metal-binding</keyword>
<dbReference type="Gene3D" id="3.60.15.10">
    <property type="entry name" value="Ribonuclease Z/Hydroxyacylglutathione hydrolase-like"/>
    <property type="match status" value="1"/>
</dbReference>
<dbReference type="CDD" id="cd07723">
    <property type="entry name" value="hydroxyacylglutathione_hydrolase_MBL-fold"/>
    <property type="match status" value="1"/>
</dbReference>
<name>A0ABY2X4A6_9RHOB</name>
<dbReference type="InterPro" id="IPR001279">
    <property type="entry name" value="Metallo-B-lactamas"/>
</dbReference>
<dbReference type="PANTHER" id="PTHR43705">
    <property type="entry name" value="HYDROXYACYLGLUTATHIONE HYDROLASE"/>
    <property type="match status" value="1"/>
</dbReference>
<evidence type="ECO:0000313" key="10">
    <source>
        <dbReference type="Proteomes" id="UP001193035"/>
    </source>
</evidence>
<feature type="binding site" evidence="7">
    <location>
        <position position="139"/>
    </location>
    <ligand>
        <name>Zn(2+)</name>
        <dbReference type="ChEBI" id="CHEBI:29105"/>
        <label>1</label>
    </ligand>
</feature>
<protein>
    <recommendedName>
        <fullName evidence="7">Hydroxyacylglutathione hydrolase</fullName>
        <ecNumber evidence="7">3.1.2.6</ecNumber>
    </recommendedName>
    <alternativeName>
        <fullName evidence="7">Glyoxalase II</fullName>
        <shortName evidence="7">Glx II</shortName>
    </alternativeName>
</protein>
<feature type="binding site" evidence="7">
    <location>
        <position position="62"/>
    </location>
    <ligand>
        <name>Zn(2+)</name>
        <dbReference type="ChEBI" id="CHEBI:29105"/>
        <label>1</label>
    </ligand>
</feature>
<evidence type="ECO:0000313" key="9">
    <source>
        <dbReference type="EMBL" id="TMV09908.1"/>
    </source>
</evidence>
<comment type="subunit">
    <text evidence="7">Monomer.</text>
</comment>
<feature type="binding site" evidence="7">
    <location>
        <position position="139"/>
    </location>
    <ligand>
        <name>Zn(2+)</name>
        <dbReference type="ChEBI" id="CHEBI:29105"/>
        <label>2</label>
    </ligand>
</feature>
<comment type="pathway">
    <text evidence="2 7">Secondary metabolite metabolism; methylglyoxal degradation; (R)-lactate from methylglyoxal: step 2/2.</text>
</comment>
<feature type="binding site" evidence="7">
    <location>
        <position position="177"/>
    </location>
    <ligand>
        <name>Zn(2+)</name>
        <dbReference type="ChEBI" id="CHEBI:29105"/>
        <label>2</label>
    </ligand>
</feature>